<comment type="caution">
    <text evidence="25">The sequence shown here is derived from an EMBL/GenBank/DDBJ whole genome shotgun (WGS) entry which is preliminary data.</text>
</comment>
<dbReference type="EMBL" id="SZQL01000013">
    <property type="protein sequence ID" value="TKK66982.1"/>
    <property type="molecule type" value="Genomic_DNA"/>
</dbReference>
<keyword evidence="12 22" id="KW-0067">ATP-binding</keyword>
<dbReference type="InterPro" id="IPR036615">
    <property type="entry name" value="Mur_ligase_C_dom_sf"/>
</dbReference>
<keyword evidence="9 22" id="KW-0436">Ligase</keyword>
<dbReference type="SUPFAM" id="SSF53623">
    <property type="entry name" value="MurD-like peptide ligases, catalytic domain"/>
    <property type="match status" value="1"/>
</dbReference>
<dbReference type="PROSITE" id="PS01012">
    <property type="entry name" value="FOLYLPOLYGLU_SYNT_2"/>
    <property type="match status" value="1"/>
</dbReference>
<evidence type="ECO:0000313" key="25">
    <source>
        <dbReference type="EMBL" id="TKK66982.1"/>
    </source>
</evidence>
<evidence type="ECO:0000256" key="8">
    <source>
        <dbReference type="ARBA" id="ARBA00019357"/>
    </source>
</evidence>
<evidence type="ECO:0000256" key="12">
    <source>
        <dbReference type="ARBA" id="ARBA00022840"/>
    </source>
</evidence>
<dbReference type="NCBIfam" id="TIGR01499">
    <property type="entry name" value="folC"/>
    <property type="match status" value="1"/>
</dbReference>
<dbReference type="GO" id="GO:0004326">
    <property type="term" value="F:tetrahydrofolylpolyglutamate synthase activity"/>
    <property type="evidence" value="ECO:0007669"/>
    <property type="project" value="UniProtKB-EC"/>
</dbReference>
<evidence type="ECO:0000256" key="14">
    <source>
        <dbReference type="ARBA" id="ARBA00022909"/>
    </source>
</evidence>
<dbReference type="PANTHER" id="PTHR11136:SF0">
    <property type="entry name" value="DIHYDROFOLATE SYNTHETASE-RELATED"/>
    <property type="match status" value="1"/>
</dbReference>
<evidence type="ECO:0000256" key="20">
    <source>
        <dbReference type="ARBA" id="ARBA00049035"/>
    </source>
</evidence>
<dbReference type="InterPro" id="IPR018109">
    <property type="entry name" value="Folylpolyglutamate_synth_CS"/>
</dbReference>
<dbReference type="RefSeq" id="WP_137262799.1">
    <property type="nucleotide sequence ID" value="NZ_SZQL01000013.1"/>
</dbReference>
<evidence type="ECO:0000256" key="22">
    <source>
        <dbReference type="PIRNR" id="PIRNR001563"/>
    </source>
</evidence>
<evidence type="ECO:0000256" key="18">
    <source>
        <dbReference type="ARBA" id="ARBA00047493"/>
    </source>
</evidence>
<dbReference type="Pfam" id="PF08245">
    <property type="entry name" value="Mur_ligase_M"/>
    <property type="match status" value="1"/>
</dbReference>
<evidence type="ECO:0000259" key="24">
    <source>
        <dbReference type="Pfam" id="PF08245"/>
    </source>
</evidence>
<comment type="pathway">
    <text evidence="4">Cofactor biosynthesis; tetrahydrofolylpolyglutamate biosynthesis.</text>
</comment>
<dbReference type="OrthoDB" id="9809356at2"/>
<dbReference type="SUPFAM" id="SSF53244">
    <property type="entry name" value="MurD-like peptide ligases, peptide-binding domain"/>
    <property type="match status" value="1"/>
</dbReference>
<dbReference type="GO" id="GO:0005737">
    <property type="term" value="C:cytoplasm"/>
    <property type="evidence" value="ECO:0007669"/>
    <property type="project" value="TreeGrafter"/>
</dbReference>
<evidence type="ECO:0000256" key="11">
    <source>
        <dbReference type="ARBA" id="ARBA00022741"/>
    </source>
</evidence>
<dbReference type="EC" id="6.3.2.12" evidence="6"/>
<dbReference type="InterPro" id="IPR013221">
    <property type="entry name" value="Mur_ligase_cen"/>
</dbReference>
<feature type="domain" description="Mur ligase central" evidence="24">
    <location>
        <begin position="51"/>
        <end position="272"/>
    </location>
</feature>
<evidence type="ECO:0000256" key="15">
    <source>
        <dbReference type="ARBA" id="ARBA00030048"/>
    </source>
</evidence>
<evidence type="ECO:0000256" key="3">
    <source>
        <dbReference type="ARBA" id="ARBA00004799"/>
    </source>
</evidence>
<comment type="catalytic activity">
    <reaction evidence="20">
        <text>(6R)-5,10-methylenetetrahydrofolyl-(gamma-L-Glu)(n) + L-glutamate + ATP = (6R)-5,10-methylenetetrahydrofolyl-(gamma-L-Glu)(n+1) + ADP + phosphate + H(+)</text>
        <dbReference type="Rhea" id="RHEA:51912"/>
        <dbReference type="Rhea" id="RHEA-COMP:13257"/>
        <dbReference type="Rhea" id="RHEA-COMP:13258"/>
        <dbReference type="ChEBI" id="CHEBI:15378"/>
        <dbReference type="ChEBI" id="CHEBI:29985"/>
        <dbReference type="ChEBI" id="CHEBI:30616"/>
        <dbReference type="ChEBI" id="CHEBI:43474"/>
        <dbReference type="ChEBI" id="CHEBI:136572"/>
        <dbReference type="ChEBI" id="CHEBI:456216"/>
        <dbReference type="EC" id="6.3.2.17"/>
    </reaction>
</comment>
<dbReference type="GO" id="GO:0008841">
    <property type="term" value="F:dihydrofolate synthase activity"/>
    <property type="evidence" value="ECO:0007669"/>
    <property type="project" value="UniProtKB-EC"/>
</dbReference>
<keyword evidence="26" id="KW-1185">Reference proteome</keyword>
<feature type="domain" description="Mur ligase C-terminal" evidence="23">
    <location>
        <begin position="303"/>
        <end position="420"/>
    </location>
</feature>
<comment type="catalytic activity">
    <reaction evidence="21">
        <text>7,8-dihydropteroate + L-glutamate + ATP = 7,8-dihydrofolate + ADP + phosphate + H(+)</text>
        <dbReference type="Rhea" id="RHEA:23584"/>
        <dbReference type="ChEBI" id="CHEBI:15378"/>
        <dbReference type="ChEBI" id="CHEBI:17839"/>
        <dbReference type="ChEBI" id="CHEBI:29985"/>
        <dbReference type="ChEBI" id="CHEBI:30616"/>
        <dbReference type="ChEBI" id="CHEBI:43474"/>
        <dbReference type="ChEBI" id="CHEBI:57451"/>
        <dbReference type="ChEBI" id="CHEBI:456216"/>
        <dbReference type="EC" id="6.3.2.12"/>
    </reaction>
</comment>
<evidence type="ECO:0000256" key="9">
    <source>
        <dbReference type="ARBA" id="ARBA00022598"/>
    </source>
</evidence>
<evidence type="ECO:0000256" key="6">
    <source>
        <dbReference type="ARBA" id="ARBA00013023"/>
    </source>
</evidence>
<evidence type="ECO:0000256" key="19">
    <source>
        <dbReference type="ARBA" id="ARBA00047808"/>
    </source>
</evidence>
<accession>A0A4U3KX52</accession>
<organism evidence="25 26">
    <name type="scientific">Ilyomonas limi</name>
    <dbReference type="NCBI Taxonomy" id="2575867"/>
    <lineage>
        <taxon>Bacteria</taxon>
        <taxon>Pseudomonadati</taxon>
        <taxon>Bacteroidota</taxon>
        <taxon>Chitinophagia</taxon>
        <taxon>Chitinophagales</taxon>
        <taxon>Chitinophagaceae</taxon>
        <taxon>Ilyomonas</taxon>
    </lineage>
</organism>
<sequence>MNYQQTIAYLYHQLPLFSRLGATAIKKDLTNTVQICEALGNPQQQFTSIHVAGTNGKGSVSHMLAAILQTAGYKTGLYTSPHLKDFRERIKVNGQLCEEDFVVQFTEKVKPLIESIQPSFFEITVAMAFEYFARQQVDIAIIETGLGGRLDSTNVIQPILSIITNISYDHMNILGNTLPEIAFEKAGIIKQNTPVVIGEVVSETKAVFDTMAAQKAAPILYAEDQRFITEFTYQHHQLKLTVADKKTDEHNTYLLDLPGIYQRKNLLTVLEAVHQLQLQGFSITHQHVATALQHVKKLTGLHGRWEVVHQQPAVIVDVAHNEDGMKQLAAQLELATYRQLYIVVGMVKDKEISKSLSYLPKTAHYCFTKAQTPRALPEEELQAIAASLGLHGATYPNVNAALQEVLTHAHKDDLVLVCGSVFLVAEVEL</sequence>
<comment type="pathway">
    <text evidence="3">Cofactor biosynthesis; tetrahydrofolate biosynthesis; 7,8-dihydrofolate from 2-amino-4-hydroxy-6-hydroxymethyl-7,8-dihydropteridine diphosphate and 4-aminobenzoate: step 2/2.</text>
</comment>
<reference evidence="25 26" key="1">
    <citation type="submission" date="2019-05" db="EMBL/GenBank/DDBJ databases">
        <title>Panacibacter sp. strain 17mud1-8 Genome sequencing and assembly.</title>
        <authorList>
            <person name="Chhetri G."/>
        </authorList>
    </citation>
    <scope>NUCLEOTIDE SEQUENCE [LARGE SCALE GENOMIC DNA]</scope>
    <source>
        <strain evidence="25 26">17mud1-8</strain>
    </source>
</reference>
<dbReference type="GO" id="GO:0005524">
    <property type="term" value="F:ATP binding"/>
    <property type="evidence" value="ECO:0007669"/>
    <property type="project" value="UniProtKB-KW"/>
</dbReference>
<evidence type="ECO:0000256" key="16">
    <source>
        <dbReference type="ARBA" id="ARBA00030592"/>
    </source>
</evidence>
<proteinExistence type="inferred from homology"/>
<evidence type="ECO:0000256" key="4">
    <source>
        <dbReference type="ARBA" id="ARBA00005150"/>
    </source>
</evidence>
<evidence type="ECO:0000256" key="17">
    <source>
        <dbReference type="ARBA" id="ARBA00032510"/>
    </source>
</evidence>
<dbReference type="GO" id="GO:0046872">
    <property type="term" value="F:metal ion binding"/>
    <property type="evidence" value="ECO:0007669"/>
    <property type="project" value="UniProtKB-KW"/>
</dbReference>
<dbReference type="Pfam" id="PF02875">
    <property type="entry name" value="Mur_ligase_C"/>
    <property type="match status" value="1"/>
</dbReference>
<comment type="cofactor">
    <cofactor evidence="1">
        <name>Mg(2+)</name>
        <dbReference type="ChEBI" id="CHEBI:18420"/>
    </cofactor>
</comment>
<evidence type="ECO:0000256" key="1">
    <source>
        <dbReference type="ARBA" id="ARBA00001946"/>
    </source>
</evidence>
<keyword evidence="11 22" id="KW-0547">Nucleotide-binding</keyword>
<evidence type="ECO:0000256" key="7">
    <source>
        <dbReference type="ARBA" id="ARBA00013025"/>
    </source>
</evidence>
<dbReference type="AlphaFoldDB" id="A0A4U3KX52"/>
<evidence type="ECO:0000256" key="10">
    <source>
        <dbReference type="ARBA" id="ARBA00022723"/>
    </source>
</evidence>
<evidence type="ECO:0000256" key="21">
    <source>
        <dbReference type="ARBA" id="ARBA00049161"/>
    </source>
</evidence>
<dbReference type="InterPro" id="IPR036565">
    <property type="entry name" value="Mur-like_cat_sf"/>
</dbReference>
<name>A0A4U3KX52_9BACT</name>
<dbReference type="EC" id="6.3.2.17" evidence="7"/>
<evidence type="ECO:0000256" key="13">
    <source>
        <dbReference type="ARBA" id="ARBA00022842"/>
    </source>
</evidence>
<evidence type="ECO:0000256" key="5">
    <source>
        <dbReference type="ARBA" id="ARBA00008276"/>
    </source>
</evidence>
<dbReference type="FunFam" id="3.40.1190.10:FF:000011">
    <property type="entry name" value="Folylpolyglutamate synthase/dihydrofolate synthase"/>
    <property type="match status" value="1"/>
</dbReference>
<dbReference type="PIRSF" id="PIRSF001563">
    <property type="entry name" value="Folylpolyglu_synth"/>
    <property type="match status" value="1"/>
</dbReference>
<comment type="catalytic activity">
    <reaction evidence="18">
        <text>(6S)-5,6,7,8-tetrahydrofolyl-(gamma-L-Glu)(n) + L-glutamate + ATP = (6S)-5,6,7,8-tetrahydrofolyl-(gamma-L-Glu)(n+1) + ADP + phosphate + H(+)</text>
        <dbReference type="Rhea" id="RHEA:10580"/>
        <dbReference type="Rhea" id="RHEA-COMP:14738"/>
        <dbReference type="Rhea" id="RHEA-COMP:14740"/>
        <dbReference type="ChEBI" id="CHEBI:15378"/>
        <dbReference type="ChEBI" id="CHEBI:29985"/>
        <dbReference type="ChEBI" id="CHEBI:30616"/>
        <dbReference type="ChEBI" id="CHEBI:43474"/>
        <dbReference type="ChEBI" id="CHEBI:141005"/>
        <dbReference type="ChEBI" id="CHEBI:456216"/>
        <dbReference type="EC" id="6.3.2.17"/>
    </reaction>
</comment>
<evidence type="ECO:0000256" key="2">
    <source>
        <dbReference type="ARBA" id="ARBA00002714"/>
    </source>
</evidence>
<dbReference type="Gene3D" id="3.40.1190.10">
    <property type="entry name" value="Mur-like, catalytic domain"/>
    <property type="match status" value="1"/>
</dbReference>
<comment type="catalytic activity">
    <reaction evidence="19">
        <text>10-formyltetrahydrofolyl-(gamma-L-Glu)(n) + L-glutamate + ATP = 10-formyltetrahydrofolyl-(gamma-L-Glu)(n+1) + ADP + phosphate + H(+)</text>
        <dbReference type="Rhea" id="RHEA:51904"/>
        <dbReference type="Rhea" id="RHEA-COMP:13088"/>
        <dbReference type="Rhea" id="RHEA-COMP:14300"/>
        <dbReference type="ChEBI" id="CHEBI:15378"/>
        <dbReference type="ChEBI" id="CHEBI:29985"/>
        <dbReference type="ChEBI" id="CHEBI:30616"/>
        <dbReference type="ChEBI" id="CHEBI:43474"/>
        <dbReference type="ChEBI" id="CHEBI:134413"/>
        <dbReference type="ChEBI" id="CHEBI:456216"/>
        <dbReference type="EC" id="6.3.2.17"/>
    </reaction>
</comment>
<dbReference type="Proteomes" id="UP000305848">
    <property type="component" value="Unassembled WGS sequence"/>
</dbReference>
<dbReference type="GO" id="GO:0046656">
    <property type="term" value="P:folic acid biosynthetic process"/>
    <property type="evidence" value="ECO:0007669"/>
    <property type="project" value="UniProtKB-KW"/>
</dbReference>
<evidence type="ECO:0000313" key="26">
    <source>
        <dbReference type="Proteomes" id="UP000305848"/>
    </source>
</evidence>
<comment type="similarity">
    <text evidence="5 22">Belongs to the folylpolyglutamate synthase family.</text>
</comment>
<keyword evidence="14" id="KW-0289">Folate biosynthesis</keyword>
<protein>
    <recommendedName>
        <fullName evidence="8">Dihydrofolate synthase/folylpolyglutamate synthase</fullName>
        <ecNumber evidence="6">6.3.2.12</ecNumber>
        <ecNumber evidence="7">6.3.2.17</ecNumber>
    </recommendedName>
    <alternativeName>
        <fullName evidence="17">Folylpoly-gamma-glutamate synthetase-dihydrofolate synthetase</fullName>
    </alternativeName>
    <alternativeName>
        <fullName evidence="15">Folylpolyglutamate synthetase</fullName>
    </alternativeName>
    <alternativeName>
        <fullName evidence="16">Tetrahydrofolylpolyglutamate synthase</fullName>
    </alternativeName>
</protein>
<dbReference type="InterPro" id="IPR001645">
    <property type="entry name" value="Folylpolyglutamate_synth"/>
</dbReference>
<evidence type="ECO:0000259" key="23">
    <source>
        <dbReference type="Pfam" id="PF02875"/>
    </source>
</evidence>
<dbReference type="InterPro" id="IPR004101">
    <property type="entry name" value="Mur_ligase_C"/>
</dbReference>
<keyword evidence="10" id="KW-0479">Metal-binding</keyword>
<dbReference type="PANTHER" id="PTHR11136">
    <property type="entry name" value="FOLYLPOLYGLUTAMATE SYNTHASE-RELATED"/>
    <property type="match status" value="1"/>
</dbReference>
<dbReference type="Gene3D" id="3.90.190.20">
    <property type="entry name" value="Mur ligase, C-terminal domain"/>
    <property type="match status" value="1"/>
</dbReference>
<gene>
    <name evidence="25" type="ORF">FC093_15905</name>
</gene>
<comment type="function">
    <text evidence="2">Functions in two distinct reactions of the de novo folate biosynthetic pathway. Catalyzes the addition of a glutamate residue to dihydropteroate (7,8-dihydropteroate or H2Pte) to form dihydrofolate (7,8-dihydrofolate monoglutamate or H2Pte-Glu). Also catalyzes successive additions of L-glutamate to tetrahydrofolate or 10-formyltetrahydrofolate or 5,10-methylenetetrahydrofolate, leading to folylpolyglutamate derivatives.</text>
</comment>
<keyword evidence="13" id="KW-0460">Magnesium</keyword>